<organism evidence="1">
    <name type="scientific">Vibrio alginolyticus</name>
    <dbReference type="NCBI Taxonomy" id="663"/>
    <lineage>
        <taxon>Bacteria</taxon>
        <taxon>Pseudomonadati</taxon>
        <taxon>Pseudomonadota</taxon>
        <taxon>Gammaproteobacteria</taxon>
        <taxon>Vibrionales</taxon>
        <taxon>Vibrionaceae</taxon>
        <taxon>Vibrio</taxon>
    </lineage>
</organism>
<reference evidence="1" key="1">
    <citation type="submission" date="2017-11" db="EMBL/GenBank/DDBJ databases">
        <title>Genetic charecterization of a blaVIM-1-Carrying plasmid in Vibrio alginolyticus.</title>
        <authorList>
            <person name="Zheng Z."/>
            <person name="Li R."/>
            <person name="Chen S."/>
        </authorList>
    </citation>
    <scope>NUCLEOTIDE SEQUENCE</scope>
    <source>
        <strain evidence="1">Vb1978</strain>
        <plasmid evidence="1">pVb1978</plasmid>
    </source>
</reference>
<protein>
    <submittedName>
        <fullName evidence="1">Uncharacterized protein</fullName>
    </submittedName>
</protein>
<accession>A0A2K9UZ47</accession>
<evidence type="ECO:0000313" key="1">
    <source>
        <dbReference type="EMBL" id="AUV50305.1"/>
    </source>
</evidence>
<geneLocation type="plasmid" evidence="1">
    <name>pVb1978</name>
</geneLocation>
<sequence length="126" mass="14242">MSKQTLIDTLAREFQGETFTHFAVMTWASGAELATWKEAFRELVEAGALVAVEERPLGTVYKMADKLVITASAYNAAPSDYRSVWTTERFDLANWSEVRDQYMGKRTLMDRSGLHIEGLTMVILDD</sequence>
<dbReference type="AlphaFoldDB" id="A0A2K9UZ47"/>
<proteinExistence type="predicted"/>
<dbReference type="EMBL" id="MG456577">
    <property type="protein sequence ID" value="AUV50305.1"/>
    <property type="molecule type" value="Genomic_DNA"/>
</dbReference>
<name>A0A2K9UZ47_VIBAL</name>
<keyword evidence="1" id="KW-0614">Plasmid</keyword>
<dbReference type="RefSeq" id="WP_114320501.1">
    <property type="nucleotide sequence ID" value="NZ_MG456577.1"/>
</dbReference>